<evidence type="ECO:0000313" key="2">
    <source>
        <dbReference type="EMBL" id="WNM21829.1"/>
    </source>
</evidence>
<organism evidence="2 3">
    <name type="scientific">Flavobacterium capsici</name>
    <dbReference type="NCBI Taxonomy" id="3075618"/>
    <lineage>
        <taxon>Bacteria</taxon>
        <taxon>Pseudomonadati</taxon>
        <taxon>Bacteroidota</taxon>
        <taxon>Flavobacteriia</taxon>
        <taxon>Flavobacteriales</taxon>
        <taxon>Flavobacteriaceae</taxon>
        <taxon>Flavobacterium</taxon>
    </lineage>
</organism>
<dbReference type="RefSeq" id="WP_313321425.1">
    <property type="nucleotide sequence ID" value="NZ_CP134878.1"/>
</dbReference>
<dbReference type="GO" id="GO:0009116">
    <property type="term" value="P:nucleoside metabolic process"/>
    <property type="evidence" value="ECO:0007669"/>
    <property type="project" value="InterPro"/>
</dbReference>
<dbReference type="SUPFAM" id="SSF53167">
    <property type="entry name" value="Purine and uridine phosphorylases"/>
    <property type="match status" value="1"/>
</dbReference>
<gene>
    <name evidence="2" type="ORF">RN605_00390</name>
    <name evidence="1" type="ORF">RN608_07090</name>
</gene>
<evidence type="ECO:0000313" key="1">
    <source>
        <dbReference type="EMBL" id="WNM17776.1"/>
    </source>
</evidence>
<evidence type="ECO:0000313" key="3">
    <source>
        <dbReference type="Proteomes" id="UP001304515"/>
    </source>
</evidence>
<dbReference type="InterPro" id="IPR035994">
    <property type="entry name" value="Nucleoside_phosphorylase_sf"/>
</dbReference>
<reference evidence="2 3" key="1">
    <citation type="submission" date="2023-09" db="EMBL/GenBank/DDBJ databases">
        <title>Flavobacterium sp. a novel bacteria isolate from Pepper rhizosphere.</title>
        <authorList>
            <person name="Peng Y."/>
            <person name="Lee J."/>
        </authorList>
    </citation>
    <scope>NUCLEOTIDE SEQUENCE [LARGE SCALE GENOMIC DNA]</scope>
    <source>
        <strain evidence="1">PMR2A8</strain>
        <strain evidence="2 3">PMTSA4</strain>
    </source>
</reference>
<name>A0AA96F117_9FLAO</name>
<dbReference type="Gene3D" id="3.40.50.1580">
    <property type="entry name" value="Nucleoside phosphorylase domain"/>
    <property type="match status" value="1"/>
</dbReference>
<dbReference type="EMBL" id="CP134890">
    <property type="protein sequence ID" value="WNM21829.1"/>
    <property type="molecule type" value="Genomic_DNA"/>
</dbReference>
<dbReference type="KEGG" id="fcj:RN605_00390"/>
<dbReference type="Proteomes" id="UP001304515">
    <property type="component" value="Chromosome"/>
</dbReference>
<dbReference type="AlphaFoldDB" id="A0AA96F117"/>
<protein>
    <recommendedName>
        <fullName evidence="4">Nucleoside phosphorylase domain-containing protein</fullName>
    </recommendedName>
</protein>
<accession>A0AA96J491</accession>
<dbReference type="GO" id="GO:0003824">
    <property type="term" value="F:catalytic activity"/>
    <property type="evidence" value="ECO:0007669"/>
    <property type="project" value="InterPro"/>
</dbReference>
<evidence type="ECO:0008006" key="4">
    <source>
        <dbReference type="Google" id="ProtNLM"/>
    </source>
</evidence>
<proteinExistence type="predicted"/>
<accession>A0AA96F117</accession>
<dbReference type="EMBL" id="CP134878">
    <property type="protein sequence ID" value="WNM17776.1"/>
    <property type="molecule type" value="Genomic_DNA"/>
</dbReference>
<keyword evidence="3" id="KW-1185">Reference proteome</keyword>
<sequence>MKIVILTPMRIEQEKVLLALERIAPTKHTYEVIVSGIGRESTAKAMMQLPQHDVCILMGFAAIVGKATQLPADLQLGKPIEITKATLYGYEGGLFENGAPITKQEQLANVPNLSSLTSDKFVRTTDLAEKTVVNMEDYTFMYLKNPQDFIVRIISDFLPHETEIDFFEEVKTIDFLEGIRAIDLFLNAHY</sequence>